<comment type="caution">
    <text evidence="2">The sequence shown here is derived from an EMBL/GenBank/DDBJ whole genome shotgun (WGS) entry which is preliminary data.</text>
</comment>
<dbReference type="AlphaFoldDB" id="A0AAD7WI63"/>
<protein>
    <submittedName>
        <fullName evidence="2">Uncharacterized protein</fullName>
    </submittedName>
</protein>
<feature type="compositionally biased region" description="Low complexity" evidence="1">
    <location>
        <begin position="45"/>
        <end position="60"/>
    </location>
</feature>
<feature type="region of interest" description="Disordered" evidence="1">
    <location>
        <begin position="1"/>
        <end position="83"/>
    </location>
</feature>
<reference evidence="2" key="1">
    <citation type="journal article" date="2023" name="Science">
        <title>Genome structures resolve the early diversification of teleost fishes.</title>
        <authorList>
            <person name="Parey E."/>
            <person name="Louis A."/>
            <person name="Montfort J."/>
            <person name="Bouchez O."/>
            <person name="Roques C."/>
            <person name="Iampietro C."/>
            <person name="Lluch J."/>
            <person name="Castinel A."/>
            <person name="Donnadieu C."/>
            <person name="Desvignes T."/>
            <person name="Floi Bucao C."/>
            <person name="Jouanno E."/>
            <person name="Wen M."/>
            <person name="Mejri S."/>
            <person name="Dirks R."/>
            <person name="Jansen H."/>
            <person name="Henkel C."/>
            <person name="Chen W.J."/>
            <person name="Zahm M."/>
            <person name="Cabau C."/>
            <person name="Klopp C."/>
            <person name="Thompson A.W."/>
            <person name="Robinson-Rechavi M."/>
            <person name="Braasch I."/>
            <person name="Lecointre G."/>
            <person name="Bobe J."/>
            <person name="Postlethwait J.H."/>
            <person name="Berthelot C."/>
            <person name="Roest Crollius H."/>
            <person name="Guiguen Y."/>
        </authorList>
    </citation>
    <scope>NUCLEOTIDE SEQUENCE</scope>
    <source>
        <strain evidence="2">NC1722</strain>
    </source>
</reference>
<evidence type="ECO:0000313" key="2">
    <source>
        <dbReference type="EMBL" id="KAJ8397857.1"/>
    </source>
</evidence>
<name>A0AAD7WI63_9TELE</name>
<accession>A0AAD7WI63</accession>
<keyword evidence="3" id="KW-1185">Reference proteome</keyword>
<proteinExistence type="predicted"/>
<sequence length="83" mass="8732">MSITCPVSPQPEQLCKPGTPGPRDDGGAASVPPLRGRGRSAYSGPLPVRRAPRLLAPFLRGRADSEDQSLPNCGPCEGSRHLD</sequence>
<feature type="compositionally biased region" description="Polar residues" evidence="1">
    <location>
        <begin position="1"/>
        <end position="11"/>
    </location>
</feature>
<evidence type="ECO:0000256" key="1">
    <source>
        <dbReference type="SAM" id="MobiDB-lite"/>
    </source>
</evidence>
<organism evidence="2 3">
    <name type="scientific">Aldrovandia affinis</name>
    <dbReference type="NCBI Taxonomy" id="143900"/>
    <lineage>
        <taxon>Eukaryota</taxon>
        <taxon>Metazoa</taxon>
        <taxon>Chordata</taxon>
        <taxon>Craniata</taxon>
        <taxon>Vertebrata</taxon>
        <taxon>Euteleostomi</taxon>
        <taxon>Actinopterygii</taxon>
        <taxon>Neopterygii</taxon>
        <taxon>Teleostei</taxon>
        <taxon>Notacanthiformes</taxon>
        <taxon>Halosauridae</taxon>
        <taxon>Aldrovandia</taxon>
    </lineage>
</organism>
<dbReference type="Proteomes" id="UP001221898">
    <property type="component" value="Unassembled WGS sequence"/>
</dbReference>
<evidence type="ECO:0000313" key="3">
    <source>
        <dbReference type="Proteomes" id="UP001221898"/>
    </source>
</evidence>
<dbReference type="EMBL" id="JAINUG010000095">
    <property type="protein sequence ID" value="KAJ8397857.1"/>
    <property type="molecule type" value="Genomic_DNA"/>
</dbReference>
<gene>
    <name evidence="2" type="ORF">AAFF_G00435460</name>
</gene>